<dbReference type="InterPro" id="IPR008936">
    <property type="entry name" value="Rho_GTPase_activation_prot"/>
</dbReference>
<dbReference type="GO" id="GO:0097060">
    <property type="term" value="C:synaptic membrane"/>
    <property type="evidence" value="ECO:0007669"/>
    <property type="project" value="TreeGrafter"/>
</dbReference>
<dbReference type="OrthoDB" id="120383at2759"/>
<evidence type="ECO:0000313" key="4">
    <source>
        <dbReference type="WBParaSite" id="SBAD_0001315601-mRNA-1"/>
    </source>
</evidence>
<dbReference type="AlphaFoldDB" id="A0A183JA47"/>
<evidence type="ECO:0000259" key="1">
    <source>
        <dbReference type="PROSITE" id="PS50238"/>
    </source>
</evidence>
<dbReference type="GO" id="GO:0016477">
    <property type="term" value="P:cell migration"/>
    <property type="evidence" value="ECO:0007669"/>
    <property type="project" value="TreeGrafter"/>
</dbReference>
<sequence>MKPFDHAVSYFCGKCLPLATLVEREASGSLVPVILTRLVQEIERRGVDSAGIYILCGSVEKKLALISEVERDPSAVDFNPDAVPDMNVLTSLVKDWLCALPEPLISPCTYQMLIDASKVCLPNDREGNARLIFGVLDCLTNVNKVRQWFCSFLSFPFLSLDLDSPIDCTLYLSLTKPSESTADWGGVASL</sequence>
<dbReference type="PROSITE" id="PS50238">
    <property type="entry name" value="RHOGAP"/>
    <property type="match status" value="1"/>
</dbReference>
<gene>
    <name evidence="2" type="ORF">SBAD_LOCUS12745</name>
</gene>
<name>A0A183JA47_9BILA</name>
<feature type="domain" description="Rho-GAP" evidence="1">
    <location>
        <begin position="16"/>
        <end position="190"/>
    </location>
</feature>
<dbReference type="Gene3D" id="1.10.555.10">
    <property type="entry name" value="Rho GTPase activation protein"/>
    <property type="match status" value="1"/>
</dbReference>
<protein>
    <submittedName>
        <fullName evidence="4">Rho-GAP domain-containing protein</fullName>
    </submittedName>
</protein>
<dbReference type="Proteomes" id="UP000270296">
    <property type="component" value="Unassembled WGS sequence"/>
</dbReference>
<proteinExistence type="predicted"/>
<dbReference type="InterPro" id="IPR052118">
    <property type="entry name" value="Rho-GAP_regulator"/>
</dbReference>
<evidence type="ECO:0000313" key="2">
    <source>
        <dbReference type="EMBL" id="VDP51521.1"/>
    </source>
</evidence>
<dbReference type="PANTHER" id="PTHR46150">
    <property type="entry name" value="RHO GTPASE-ACTIVATING PROTEIN 100F"/>
    <property type="match status" value="1"/>
</dbReference>
<keyword evidence="3" id="KW-1185">Reference proteome</keyword>
<dbReference type="GO" id="GO:0007165">
    <property type="term" value="P:signal transduction"/>
    <property type="evidence" value="ECO:0007669"/>
    <property type="project" value="InterPro"/>
</dbReference>
<dbReference type="GO" id="GO:0030030">
    <property type="term" value="P:cell projection organization"/>
    <property type="evidence" value="ECO:0007669"/>
    <property type="project" value="TreeGrafter"/>
</dbReference>
<dbReference type="GO" id="GO:0046578">
    <property type="term" value="P:regulation of Ras protein signal transduction"/>
    <property type="evidence" value="ECO:0007669"/>
    <property type="project" value="TreeGrafter"/>
</dbReference>
<evidence type="ECO:0000313" key="3">
    <source>
        <dbReference type="Proteomes" id="UP000270296"/>
    </source>
</evidence>
<dbReference type="InterPro" id="IPR000198">
    <property type="entry name" value="RhoGAP_dom"/>
</dbReference>
<dbReference type="SMART" id="SM00324">
    <property type="entry name" value="RhoGAP"/>
    <property type="match status" value="1"/>
</dbReference>
<dbReference type="SUPFAM" id="SSF48350">
    <property type="entry name" value="GTPase activation domain, GAP"/>
    <property type="match status" value="1"/>
</dbReference>
<reference evidence="2 3" key="2">
    <citation type="submission" date="2018-11" db="EMBL/GenBank/DDBJ databases">
        <authorList>
            <consortium name="Pathogen Informatics"/>
        </authorList>
    </citation>
    <scope>NUCLEOTIDE SEQUENCE [LARGE SCALE GENOMIC DNA]</scope>
</reference>
<dbReference type="WBParaSite" id="SBAD_0001315601-mRNA-1">
    <property type="protein sequence ID" value="SBAD_0001315601-mRNA-1"/>
    <property type="gene ID" value="SBAD_0001315601"/>
</dbReference>
<organism evidence="4">
    <name type="scientific">Soboliphyme baturini</name>
    <dbReference type="NCBI Taxonomy" id="241478"/>
    <lineage>
        <taxon>Eukaryota</taxon>
        <taxon>Metazoa</taxon>
        <taxon>Ecdysozoa</taxon>
        <taxon>Nematoda</taxon>
        <taxon>Enoplea</taxon>
        <taxon>Dorylaimia</taxon>
        <taxon>Dioctophymatida</taxon>
        <taxon>Dioctophymatoidea</taxon>
        <taxon>Soboliphymatidae</taxon>
        <taxon>Soboliphyme</taxon>
    </lineage>
</organism>
<reference evidence="4" key="1">
    <citation type="submission" date="2016-06" db="UniProtKB">
        <authorList>
            <consortium name="WormBaseParasite"/>
        </authorList>
    </citation>
    <scope>IDENTIFICATION</scope>
</reference>
<accession>A0A183JA47</accession>
<dbReference type="PANTHER" id="PTHR46150:SF3">
    <property type="entry name" value="RHO GTPASE-ACTIVATING PROTEIN 100F"/>
    <property type="match status" value="1"/>
</dbReference>
<dbReference type="Pfam" id="PF00620">
    <property type="entry name" value="RhoGAP"/>
    <property type="match status" value="1"/>
</dbReference>
<dbReference type="GO" id="GO:0005096">
    <property type="term" value="F:GTPase activator activity"/>
    <property type="evidence" value="ECO:0007669"/>
    <property type="project" value="TreeGrafter"/>
</dbReference>
<dbReference type="EMBL" id="UZAM01018680">
    <property type="protein sequence ID" value="VDP51521.1"/>
    <property type="molecule type" value="Genomic_DNA"/>
</dbReference>